<evidence type="ECO:0000313" key="2">
    <source>
        <dbReference type="EMBL" id="VDM55319.1"/>
    </source>
</evidence>
<evidence type="ECO:0000256" key="1">
    <source>
        <dbReference type="SAM" id="Phobius"/>
    </source>
</evidence>
<dbReference type="WBParaSite" id="ACOC_0000373301-mRNA-1">
    <property type="protein sequence ID" value="ACOC_0000373301-mRNA-1"/>
    <property type="gene ID" value="ACOC_0000373301"/>
</dbReference>
<protein>
    <submittedName>
        <fullName evidence="4">Transmembrane protein</fullName>
    </submittedName>
</protein>
<keyword evidence="1" id="KW-0812">Transmembrane</keyword>
<name>A0A0R3PHA6_ANGCS</name>
<evidence type="ECO:0000313" key="4">
    <source>
        <dbReference type="WBParaSite" id="ACOC_0000373301-mRNA-1"/>
    </source>
</evidence>
<reference evidence="2 3" key="2">
    <citation type="submission" date="2018-11" db="EMBL/GenBank/DDBJ databases">
        <authorList>
            <consortium name="Pathogen Informatics"/>
        </authorList>
    </citation>
    <scope>NUCLEOTIDE SEQUENCE [LARGE SCALE GENOMIC DNA]</scope>
    <source>
        <strain evidence="2 3">Costa Rica</strain>
    </source>
</reference>
<keyword evidence="3" id="KW-1185">Reference proteome</keyword>
<proteinExistence type="predicted"/>
<organism evidence="4">
    <name type="scientific">Angiostrongylus costaricensis</name>
    <name type="common">Nematode worm</name>
    <dbReference type="NCBI Taxonomy" id="334426"/>
    <lineage>
        <taxon>Eukaryota</taxon>
        <taxon>Metazoa</taxon>
        <taxon>Ecdysozoa</taxon>
        <taxon>Nematoda</taxon>
        <taxon>Chromadorea</taxon>
        <taxon>Rhabditida</taxon>
        <taxon>Rhabditina</taxon>
        <taxon>Rhabditomorpha</taxon>
        <taxon>Strongyloidea</taxon>
        <taxon>Metastrongylidae</taxon>
        <taxon>Angiostrongylus</taxon>
    </lineage>
</organism>
<reference evidence="4" key="1">
    <citation type="submission" date="2017-02" db="UniProtKB">
        <authorList>
            <consortium name="WormBaseParasite"/>
        </authorList>
    </citation>
    <scope>IDENTIFICATION</scope>
</reference>
<evidence type="ECO:0000313" key="3">
    <source>
        <dbReference type="Proteomes" id="UP000267027"/>
    </source>
</evidence>
<accession>A0A0R3PHA6</accession>
<feature type="transmembrane region" description="Helical" evidence="1">
    <location>
        <begin position="28"/>
        <end position="50"/>
    </location>
</feature>
<keyword evidence="1" id="KW-1133">Transmembrane helix</keyword>
<keyword evidence="1" id="KW-0472">Membrane</keyword>
<dbReference type="AlphaFoldDB" id="A0A0R3PHA6"/>
<dbReference type="EMBL" id="UYYA01001340">
    <property type="protein sequence ID" value="VDM55319.1"/>
    <property type="molecule type" value="Genomic_DNA"/>
</dbReference>
<sequence>MRERVAFVVRVSIRDLPFDADDYMNEQFFVPLHCIEISVVTMLSIGAFMADVVIDKNQSFEALFFRAVVVAPMLGAVEEFVRQDIIGGNN</sequence>
<dbReference type="Proteomes" id="UP000267027">
    <property type="component" value="Unassembled WGS sequence"/>
</dbReference>
<gene>
    <name evidence="2" type="ORF">ACOC_LOCUS3734</name>
</gene>